<dbReference type="PRINTS" id="PR00035">
    <property type="entry name" value="HTHGNTR"/>
</dbReference>
<gene>
    <name evidence="5" type="ORF">IT775_19485</name>
</gene>
<proteinExistence type="predicted"/>
<dbReference type="PANTHER" id="PTHR43537:SF5">
    <property type="entry name" value="UXU OPERON TRANSCRIPTIONAL REGULATOR"/>
    <property type="match status" value="1"/>
</dbReference>
<dbReference type="InterPro" id="IPR008920">
    <property type="entry name" value="TF_FadR/GntR_C"/>
</dbReference>
<keyword evidence="1" id="KW-0805">Transcription regulation</keyword>
<dbReference type="InterPro" id="IPR011711">
    <property type="entry name" value="GntR_C"/>
</dbReference>
<evidence type="ECO:0000256" key="1">
    <source>
        <dbReference type="ARBA" id="ARBA00023015"/>
    </source>
</evidence>
<evidence type="ECO:0000256" key="2">
    <source>
        <dbReference type="ARBA" id="ARBA00023125"/>
    </source>
</evidence>
<keyword evidence="3" id="KW-0804">Transcription</keyword>
<dbReference type="EMBL" id="JADMKU010000027">
    <property type="protein sequence ID" value="MBR9653305.1"/>
    <property type="molecule type" value="Genomic_DNA"/>
</dbReference>
<dbReference type="CDD" id="cd07377">
    <property type="entry name" value="WHTH_GntR"/>
    <property type="match status" value="1"/>
</dbReference>
<sequence>MTDEVLAEQIAAQLRRDILRGKFQPGASIKERDNAAEMGVSRTPMREAIRILAKEGLLALRPSRSPIVVQPTFKQVKDAVEVLLALEYLSVELACRNATEEDLAEIRRIHDEFSEKYDLLDPLDLFDIDMAFHKAIVKASHNDTLLVTYRSYLERLWRARYLSAKQKRNRERAIRHHAAILDALEARDPKAAVAAIEQHLGNLAEHIRPVIEMESGSGEQAAG</sequence>
<reference evidence="5 6" key="1">
    <citation type="journal article" date="2021" name="Arch. Microbiol.">
        <title>Thalassobius aquimarinus sp. nov., isolated from the Sea of Japan seashore.</title>
        <authorList>
            <person name="Kurilenko V.V."/>
            <person name="Romanenko L.A."/>
            <person name="Chernysheva N.Y."/>
            <person name="Velansky P.V."/>
            <person name="Tekutyeva L.A."/>
            <person name="Isaeva M.P."/>
            <person name="Mikhailov V.V."/>
        </authorList>
    </citation>
    <scope>NUCLEOTIDE SEQUENCE [LARGE SCALE GENOMIC DNA]</scope>
    <source>
        <strain evidence="5 6">KMM 8518</strain>
    </source>
</reference>
<dbReference type="SMART" id="SM00345">
    <property type="entry name" value="HTH_GNTR"/>
    <property type="match status" value="1"/>
</dbReference>
<dbReference type="Pfam" id="PF00392">
    <property type="entry name" value="GntR"/>
    <property type="match status" value="1"/>
</dbReference>
<dbReference type="SUPFAM" id="SSF46785">
    <property type="entry name" value="Winged helix' DNA-binding domain"/>
    <property type="match status" value="1"/>
</dbReference>
<keyword evidence="6" id="KW-1185">Reference proteome</keyword>
<dbReference type="SMART" id="SM00895">
    <property type="entry name" value="FCD"/>
    <property type="match status" value="1"/>
</dbReference>
<evidence type="ECO:0000259" key="4">
    <source>
        <dbReference type="PROSITE" id="PS50949"/>
    </source>
</evidence>
<dbReference type="InterPro" id="IPR000524">
    <property type="entry name" value="Tscrpt_reg_HTH_GntR"/>
</dbReference>
<evidence type="ECO:0000256" key="3">
    <source>
        <dbReference type="ARBA" id="ARBA00023163"/>
    </source>
</evidence>
<dbReference type="InterPro" id="IPR036388">
    <property type="entry name" value="WH-like_DNA-bd_sf"/>
</dbReference>
<feature type="domain" description="HTH gntR-type" evidence="4">
    <location>
        <begin position="4"/>
        <end position="71"/>
    </location>
</feature>
<dbReference type="Gene3D" id="1.20.120.530">
    <property type="entry name" value="GntR ligand-binding domain-like"/>
    <property type="match status" value="1"/>
</dbReference>
<evidence type="ECO:0000313" key="5">
    <source>
        <dbReference type="EMBL" id="MBR9653305.1"/>
    </source>
</evidence>
<dbReference type="SUPFAM" id="SSF48008">
    <property type="entry name" value="GntR ligand-binding domain-like"/>
    <property type="match status" value="1"/>
</dbReference>
<dbReference type="Gene3D" id="1.10.10.10">
    <property type="entry name" value="Winged helix-like DNA-binding domain superfamily/Winged helix DNA-binding domain"/>
    <property type="match status" value="1"/>
</dbReference>
<dbReference type="PANTHER" id="PTHR43537">
    <property type="entry name" value="TRANSCRIPTIONAL REGULATOR, GNTR FAMILY"/>
    <property type="match status" value="1"/>
</dbReference>
<dbReference type="InterPro" id="IPR036390">
    <property type="entry name" value="WH_DNA-bd_sf"/>
</dbReference>
<name>A0ABS5HWD1_9RHOB</name>
<dbReference type="PROSITE" id="PS50949">
    <property type="entry name" value="HTH_GNTR"/>
    <property type="match status" value="1"/>
</dbReference>
<comment type="caution">
    <text evidence="5">The sequence shown here is derived from an EMBL/GenBank/DDBJ whole genome shotgun (WGS) entry which is preliminary data.</text>
</comment>
<dbReference type="Proteomes" id="UP001195941">
    <property type="component" value="Unassembled WGS sequence"/>
</dbReference>
<dbReference type="RefSeq" id="WP_212702929.1">
    <property type="nucleotide sequence ID" value="NZ_JADMKU010000027.1"/>
</dbReference>
<organism evidence="5 6">
    <name type="scientific">Thalassovita aquimarina</name>
    <dbReference type="NCBI Taxonomy" id="2785917"/>
    <lineage>
        <taxon>Bacteria</taxon>
        <taxon>Pseudomonadati</taxon>
        <taxon>Pseudomonadota</taxon>
        <taxon>Alphaproteobacteria</taxon>
        <taxon>Rhodobacterales</taxon>
        <taxon>Roseobacteraceae</taxon>
        <taxon>Thalassovita</taxon>
    </lineage>
</organism>
<protein>
    <submittedName>
        <fullName evidence="5">GntR family transcriptional regulator</fullName>
    </submittedName>
</protein>
<dbReference type="Pfam" id="PF07729">
    <property type="entry name" value="FCD"/>
    <property type="match status" value="1"/>
</dbReference>
<evidence type="ECO:0000313" key="6">
    <source>
        <dbReference type="Proteomes" id="UP001195941"/>
    </source>
</evidence>
<accession>A0ABS5HWD1</accession>
<keyword evidence="2" id="KW-0238">DNA-binding</keyword>